<comment type="caution">
    <text evidence="2">The sequence shown here is derived from an EMBL/GenBank/DDBJ whole genome shotgun (WGS) entry which is preliminary data.</text>
</comment>
<gene>
    <name evidence="2" type="ORF">OD750_002820</name>
</gene>
<evidence type="ECO:0000313" key="2">
    <source>
        <dbReference type="EMBL" id="MDC8011476.1"/>
    </source>
</evidence>
<name>A0A9X3YI54_9GAMM</name>
<feature type="chain" id="PRO_5040983182" description="Secreted protein" evidence="1">
    <location>
        <begin position="27"/>
        <end position="200"/>
    </location>
</feature>
<evidence type="ECO:0000313" key="3">
    <source>
        <dbReference type="Proteomes" id="UP001139971"/>
    </source>
</evidence>
<evidence type="ECO:0008006" key="4">
    <source>
        <dbReference type="Google" id="ProtNLM"/>
    </source>
</evidence>
<dbReference type="EMBL" id="JAOVZO020000003">
    <property type="protein sequence ID" value="MDC8011476.1"/>
    <property type="molecule type" value="Genomic_DNA"/>
</dbReference>
<dbReference type="AlphaFoldDB" id="A0A9X3YI54"/>
<dbReference type="RefSeq" id="WP_263542700.1">
    <property type="nucleotide sequence ID" value="NZ_JAOVZO020000003.1"/>
</dbReference>
<keyword evidence="1" id="KW-0732">Signal</keyword>
<keyword evidence="3" id="KW-1185">Reference proteome</keyword>
<accession>A0A9X3YI54</accession>
<evidence type="ECO:0000256" key="1">
    <source>
        <dbReference type="SAM" id="SignalP"/>
    </source>
</evidence>
<proteinExistence type="predicted"/>
<organism evidence="2 3">
    <name type="scientific">Tahibacter soli</name>
    <dbReference type="NCBI Taxonomy" id="2983605"/>
    <lineage>
        <taxon>Bacteria</taxon>
        <taxon>Pseudomonadati</taxon>
        <taxon>Pseudomonadota</taxon>
        <taxon>Gammaproteobacteria</taxon>
        <taxon>Lysobacterales</taxon>
        <taxon>Rhodanobacteraceae</taxon>
        <taxon>Tahibacter</taxon>
    </lineage>
</organism>
<sequence length="200" mass="20627">MNLSTRFRRFAVLAAASFAVAGPASAGDFIFRNGIEPRAVTGTMTINGFPMPVPSGAGVSGSHIAGSGTYGGKFYFPSASFTAPINGLGVVTLTVQWIHLDTSTSQFFDNTTATVGVTEMYFNLQSAVVSGTPVPLSNCAFGPVTWSLVGTWNATTAQASQTGFVIPPLQGSNCSGFGTQISNSIAGSNNSVNLSIDIRP</sequence>
<reference evidence="2" key="1">
    <citation type="submission" date="2023-02" db="EMBL/GenBank/DDBJ databases">
        <title>Tahibacter soli sp. nov. isolated from soil.</title>
        <authorList>
            <person name="Baek J.H."/>
            <person name="Lee J.K."/>
            <person name="Choi D.G."/>
            <person name="Jeon C.O."/>
        </authorList>
    </citation>
    <scope>NUCLEOTIDE SEQUENCE</scope>
    <source>
        <strain evidence="2">BL</strain>
    </source>
</reference>
<feature type="signal peptide" evidence="1">
    <location>
        <begin position="1"/>
        <end position="26"/>
    </location>
</feature>
<protein>
    <recommendedName>
        <fullName evidence="4">Secreted protein</fullName>
    </recommendedName>
</protein>
<dbReference type="Proteomes" id="UP001139971">
    <property type="component" value="Unassembled WGS sequence"/>
</dbReference>